<comment type="caution">
    <text evidence="2">The sequence shown here is derived from an EMBL/GenBank/DDBJ whole genome shotgun (WGS) entry which is preliminary data.</text>
</comment>
<name>A0AAW0IXP0_MYOGA</name>
<evidence type="ECO:0000313" key="3">
    <source>
        <dbReference type="Proteomes" id="UP001488838"/>
    </source>
</evidence>
<dbReference type="SUPFAM" id="SSF53067">
    <property type="entry name" value="Actin-like ATPase domain"/>
    <property type="match status" value="1"/>
</dbReference>
<reference evidence="2 3" key="1">
    <citation type="journal article" date="2023" name="bioRxiv">
        <title>Conserved and derived expression patterns and positive selection on dental genes reveal complex evolutionary context of ever-growing rodent molars.</title>
        <authorList>
            <person name="Calamari Z.T."/>
            <person name="Song A."/>
            <person name="Cohen E."/>
            <person name="Akter M."/>
            <person name="Roy R.D."/>
            <person name="Hallikas O."/>
            <person name="Christensen M.M."/>
            <person name="Li P."/>
            <person name="Marangoni P."/>
            <person name="Jernvall J."/>
            <person name="Klein O.D."/>
        </authorList>
    </citation>
    <scope>NUCLEOTIDE SEQUENCE [LARGE SCALE GENOMIC DNA]</scope>
    <source>
        <strain evidence="2">V071</strain>
    </source>
</reference>
<sequence>MITVMIKDMGHHAKHTEGFYGKAIKMKIIKGTPNSAQLQDLPMKFQNKHGYNLVIAKQETDLISQSCAILPWTSSKACLLLHPFPGEDLCPTARLSLLARINSAAPRCSSIFQPSFLGVDYYGVHELIFSSVIKCDVNMSKDVYANAVLSACTTMYPGIDYNRIQITALAPSTVKINTILPKCKYSMKSLVLSREAPHPNPERRMVQFIRVHTSLVPSEKHSAVFSKMSATSTKSLQKLWIPAEKTDPSLRTTLSLGVEPGVGKEDVASDAFIFPDREKRADGPQPPFLEKRRGRRVMGPAAGPR</sequence>
<organism evidence="2 3">
    <name type="scientific">Myodes glareolus</name>
    <name type="common">Bank vole</name>
    <name type="synonym">Clethrionomys glareolus</name>
    <dbReference type="NCBI Taxonomy" id="447135"/>
    <lineage>
        <taxon>Eukaryota</taxon>
        <taxon>Metazoa</taxon>
        <taxon>Chordata</taxon>
        <taxon>Craniata</taxon>
        <taxon>Vertebrata</taxon>
        <taxon>Euteleostomi</taxon>
        <taxon>Mammalia</taxon>
        <taxon>Eutheria</taxon>
        <taxon>Euarchontoglires</taxon>
        <taxon>Glires</taxon>
        <taxon>Rodentia</taxon>
        <taxon>Myomorpha</taxon>
        <taxon>Muroidea</taxon>
        <taxon>Cricetidae</taxon>
        <taxon>Arvicolinae</taxon>
        <taxon>Myodes</taxon>
    </lineage>
</organism>
<dbReference type="EMBL" id="JBBHLL010000083">
    <property type="protein sequence ID" value="KAK7819046.1"/>
    <property type="molecule type" value="Genomic_DNA"/>
</dbReference>
<evidence type="ECO:0000256" key="1">
    <source>
        <dbReference type="SAM" id="MobiDB-lite"/>
    </source>
</evidence>
<accession>A0AAW0IXP0</accession>
<gene>
    <name evidence="2" type="ORF">U0070_002358</name>
</gene>
<dbReference type="InterPro" id="IPR043129">
    <property type="entry name" value="ATPase_NBD"/>
</dbReference>
<proteinExistence type="predicted"/>
<dbReference type="Gene3D" id="3.30.420.40">
    <property type="match status" value="1"/>
</dbReference>
<protein>
    <submittedName>
        <fullName evidence="2">Uncharacterized protein</fullName>
    </submittedName>
</protein>
<evidence type="ECO:0000313" key="2">
    <source>
        <dbReference type="EMBL" id="KAK7819046.1"/>
    </source>
</evidence>
<keyword evidence="3" id="KW-1185">Reference proteome</keyword>
<feature type="region of interest" description="Disordered" evidence="1">
    <location>
        <begin position="273"/>
        <end position="305"/>
    </location>
</feature>
<dbReference type="Proteomes" id="UP001488838">
    <property type="component" value="Unassembled WGS sequence"/>
</dbReference>
<dbReference type="AlphaFoldDB" id="A0AAW0IXP0"/>